<keyword evidence="18" id="KW-0636">Prenylation</keyword>
<dbReference type="Proteomes" id="UP000472260">
    <property type="component" value="Unassembled WGS sequence"/>
</dbReference>
<keyword evidence="13" id="KW-0333">Golgi apparatus</keyword>
<feature type="compositionally biased region" description="Polar residues" evidence="22">
    <location>
        <begin position="458"/>
        <end position="468"/>
    </location>
</feature>
<keyword evidence="14" id="KW-0969">Cilium</keyword>
<dbReference type="GO" id="GO:0030030">
    <property type="term" value="P:cell projection organization"/>
    <property type="evidence" value="ECO:0007669"/>
    <property type="project" value="UniProtKB-KW"/>
</dbReference>
<evidence type="ECO:0000256" key="4">
    <source>
        <dbReference type="ARBA" id="ARBA00004611"/>
    </source>
</evidence>
<feature type="repeat" description="RCC1" evidence="21">
    <location>
        <begin position="108"/>
        <end position="160"/>
    </location>
</feature>
<evidence type="ECO:0000256" key="18">
    <source>
        <dbReference type="ARBA" id="ARBA00023289"/>
    </source>
</evidence>
<feature type="repeat" description="RCC1" evidence="21">
    <location>
        <begin position="161"/>
        <end position="210"/>
    </location>
</feature>
<evidence type="ECO:0000256" key="21">
    <source>
        <dbReference type="PROSITE-ProRule" id="PRU00235"/>
    </source>
</evidence>
<keyword evidence="9" id="KW-0344">Guanine-nucleotide releasing factor</keyword>
<feature type="compositionally biased region" description="Acidic residues" evidence="22">
    <location>
        <begin position="810"/>
        <end position="820"/>
    </location>
</feature>
<keyword evidence="12" id="KW-0282">Flagellum</keyword>
<feature type="compositionally biased region" description="Acidic residues" evidence="22">
    <location>
        <begin position="635"/>
        <end position="647"/>
    </location>
</feature>
<dbReference type="PRINTS" id="PR00633">
    <property type="entry name" value="RCCNDNSATION"/>
</dbReference>
<evidence type="ECO:0000256" key="17">
    <source>
        <dbReference type="ARBA" id="ARBA00023288"/>
    </source>
</evidence>
<dbReference type="Gene3D" id="2.130.10.30">
    <property type="entry name" value="Regulator of chromosome condensation 1/beta-lactamase-inhibitor protein II"/>
    <property type="match status" value="1"/>
</dbReference>
<feature type="compositionally biased region" description="Acidic residues" evidence="22">
    <location>
        <begin position="557"/>
        <end position="566"/>
    </location>
</feature>
<reference evidence="24" key="2">
    <citation type="submission" date="2025-09" db="UniProtKB">
        <authorList>
            <consortium name="Ensembl"/>
        </authorList>
    </citation>
    <scope>IDENTIFICATION</scope>
</reference>
<feature type="compositionally biased region" description="Acidic residues" evidence="22">
    <location>
        <begin position="770"/>
        <end position="802"/>
    </location>
</feature>
<evidence type="ECO:0000256" key="14">
    <source>
        <dbReference type="ARBA" id="ARBA00023069"/>
    </source>
</evidence>
<evidence type="ECO:0000256" key="20">
    <source>
        <dbReference type="ARBA" id="ARBA00073293"/>
    </source>
</evidence>
<dbReference type="Pfam" id="PF25390">
    <property type="entry name" value="WD40_RLD"/>
    <property type="match status" value="1"/>
</dbReference>
<dbReference type="Pfam" id="PF00415">
    <property type="entry name" value="RCC1"/>
    <property type="match status" value="1"/>
</dbReference>
<feature type="compositionally biased region" description="Acidic residues" evidence="22">
    <location>
        <begin position="509"/>
        <end position="519"/>
    </location>
</feature>
<evidence type="ECO:0000256" key="9">
    <source>
        <dbReference type="ARBA" id="ARBA00022658"/>
    </source>
</evidence>
<feature type="repeat" description="RCC1" evidence="21">
    <location>
        <begin position="263"/>
        <end position="315"/>
    </location>
</feature>
<evidence type="ECO:0000256" key="13">
    <source>
        <dbReference type="ARBA" id="ARBA00023034"/>
    </source>
</evidence>
<evidence type="ECO:0000256" key="11">
    <source>
        <dbReference type="ARBA" id="ARBA00022794"/>
    </source>
</evidence>
<name>A0A671NXK8_9TELE</name>
<evidence type="ECO:0000256" key="8">
    <source>
        <dbReference type="ARBA" id="ARBA00022606"/>
    </source>
</evidence>
<sequence length="882" mass="98903">QTEPEEAFYLEILLSVFTFGKSKFADNAPSKFWLKNDVPLRISCGDEHTALVTENGKLFMFGSNNWGQLGLGTKTTVNKPTCVKALKSERVKLAACGRTHTLVYTSRGNLYASGGNNEGQLGLGDCDDRTSFHLVDFFSKHEPVKMLAAGSNTSAALTQDGRLYMWGDNSEGQIGLGKESNALNPREVSVGKRVSWVSCGYYHSAFVTVDGALYTFGEKDSGKLGLSTEKLASHKLPQQVTGVSDKVVQVSCGGGHTVALTEHEVYSFGLGQFGQLGHGTFIFESRLPRVVEHFRRGRVKHVECGENHTALITDSGLLYTFGDGRHGKLGLGEENFTNQFKPTLCPRFLDYYVHSVTCGGCHMLVLAKPRPEGSEDLILEEDDVTEDYFEKSYTELLGDTHSQTTLNRSLSARIRRRERVGKSGWVKISATDYQLGLVAVEAKRTAVTINVKAEPETSDGNLESTSSESKTDVHSVVGTYRRSEEEGGEESDEEEEGESEGLMNRRDESEEVDDQEEESESKTLANDNAVDDDTTIKASSEDEESEEEEEKSKSEATEDVASEAEEAESHGIEDEEEETSEISRKSEEESGEDEDESKTSEEEASGEDEDESKASEEEESGEESEGKIESRSDRSEEESDEEEEDEKSEEKDSEHEEESEVEGDTESEEDEDGEKTSKEEEEDSEKQESETEDDEDEEESESEAEEEESEEDKEENEESEEDKEDNEESEEDKEDEEEGESGKDEAMSENDEEEEEEENENEQDSKDKEEKDEEEEAAEEESEEREETEEAEDEEGEEEDNQEEGKESKEEEEEQEEEEEEKKAKRKLEKASESTKPKSSVKTSKQPSKAKRARVQDDQSDDESQESKQFWDDVLPQYLNLK</sequence>
<dbReference type="InterPro" id="IPR009091">
    <property type="entry name" value="RCC1/BLIP-II"/>
</dbReference>
<dbReference type="PROSITE" id="PS00626">
    <property type="entry name" value="RCC1_2"/>
    <property type="match status" value="3"/>
</dbReference>
<evidence type="ECO:0000313" key="25">
    <source>
        <dbReference type="Proteomes" id="UP000472260"/>
    </source>
</evidence>
<feature type="domain" description="RCC1-like" evidence="23">
    <location>
        <begin position="140"/>
        <end position="367"/>
    </location>
</feature>
<dbReference type="GO" id="GO:0005085">
    <property type="term" value="F:guanyl-nucleotide exchange factor activity"/>
    <property type="evidence" value="ECO:0007669"/>
    <property type="project" value="UniProtKB-KW"/>
</dbReference>
<feature type="compositionally biased region" description="Acidic residues" evidence="22">
    <location>
        <begin position="589"/>
        <end position="623"/>
    </location>
</feature>
<organism evidence="24 25">
    <name type="scientific">Sinocyclocheilus anshuiensis</name>
    <dbReference type="NCBI Taxonomy" id="1608454"/>
    <lineage>
        <taxon>Eukaryota</taxon>
        <taxon>Metazoa</taxon>
        <taxon>Chordata</taxon>
        <taxon>Craniata</taxon>
        <taxon>Vertebrata</taxon>
        <taxon>Euteleostomi</taxon>
        <taxon>Actinopterygii</taxon>
        <taxon>Neopterygii</taxon>
        <taxon>Teleostei</taxon>
        <taxon>Ostariophysi</taxon>
        <taxon>Cypriniformes</taxon>
        <taxon>Cyprinidae</taxon>
        <taxon>Cyprininae</taxon>
        <taxon>Sinocyclocheilus</taxon>
    </lineage>
</organism>
<proteinExistence type="predicted"/>
<evidence type="ECO:0000256" key="22">
    <source>
        <dbReference type="SAM" id="MobiDB-lite"/>
    </source>
</evidence>
<feature type="compositionally biased region" description="Acidic residues" evidence="22">
    <location>
        <begin position="655"/>
        <end position="739"/>
    </location>
</feature>
<dbReference type="PROSITE" id="PS50012">
    <property type="entry name" value="RCC1_3"/>
    <property type="match status" value="6"/>
</dbReference>
<dbReference type="FunFam" id="2.130.10.30:FF:000013">
    <property type="entry name" value="Retinitis pigmentosa GTPase regulator isoform 1"/>
    <property type="match status" value="1"/>
</dbReference>
<evidence type="ECO:0000313" key="24">
    <source>
        <dbReference type="Ensembl" id="ENSSANP00000049740.1"/>
    </source>
</evidence>
<feature type="compositionally biased region" description="Low complexity" evidence="22">
    <location>
        <begin position="837"/>
        <end position="847"/>
    </location>
</feature>
<dbReference type="GO" id="GO:0005929">
    <property type="term" value="C:cilium"/>
    <property type="evidence" value="ECO:0007669"/>
    <property type="project" value="UniProtKB-ARBA"/>
</dbReference>
<keyword evidence="16" id="KW-0966">Cell projection</keyword>
<keyword evidence="19" id="KW-0844">Vision</keyword>
<keyword evidence="10" id="KW-0677">Repeat</keyword>
<keyword evidence="6" id="KW-0963">Cytoplasm</keyword>
<dbReference type="InterPro" id="IPR000408">
    <property type="entry name" value="Reg_chr_condens"/>
</dbReference>
<feature type="repeat" description="RCC1" evidence="21">
    <location>
        <begin position="211"/>
        <end position="263"/>
    </location>
</feature>
<evidence type="ECO:0000256" key="19">
    <source>
        <dbReference type="ARBA" id="ARBA00023305"/>
    </source>
</evidence>
<evidence type="ECO:0000256" key="2">
    <source>
        <dbReference type="ARBA" id="ARBA00004300"/>
    </source>
</evidence>
<comment type="subcellular location">
    <subcellularLocation>
        <location evidence="1">Cytoplasm</location>
        <location evidence="1">Cytoskeleton</location>
        <location evidence="1">Cilium basal body</location>
    </subcellularLocation>
    <subcellularLocation>
        <location evidence="4">Cytoplasm</location>
        <location evidence="4">Cytoskeleton</location>
        <location evidence="4">Flagellum axoneme</location>
    </subcellularLocation>
    <subcellularLocation>
        <location evidence="2">Cytoplasm</location>
        <location evidence="2">Cytoskeleton</location>
        <location evidence="2">Microtubule organizing center</location>
        <location evidence="2">Centrosome</location>
    </subcellularLocation>
    <subcellularLocation>
        <location evidence="3">Golgi apparatus</location>
    </subcellularLocation>
</comment>
<evidence type="ECO:0000256" key="1">
    <source>
        <dbReference type="ARBA" id="ARBA00004120"/>
    </source>
</evidence>
<evidence type="ECO:0000256" key="16">
    <source>
        <dbReference type="ARBA" id="ARBA00023273"/>
    </source>
</evidence>
<evidence type="ECO:0000259" key="23">
    <source>
        <dbReference type="Pfam" id="PF25390"/>
    </source>
</evidence>
<feature type="compositionally biased region" description="Basic and acidic residues" evidence="22">
    <location>
        <begin position="624"/>
        <end position="634"/>
    </location>
</feature>
<dbReference type="InterPro" id="IPR051625">
    <property type="entry name" value="Signaling_Regulatory_Domain"/>
</dbReference>
<dbReference type="Ensembl" id="ENSSANT00000052884.1">
    <property type="protein sequence ID" value="ENSSANP00000049740.1"/>
    <property type="gene ID" value="ENSSANG00000024990.1"/>
</dbReference>
<evidence type="ECO:0000256" key="15">
    <source>
        <dbReference type="ARBA" id="ARBA00023212"/>
    </source>
</evidence>
<dbReference type="InterPro" id="IPR058923">
    <property type="entry name" value="RCC1-like_dom"/>
</dbReference>
<dbReference type="GO" id="GO:0007601">
    <property type="term" value="P:visual perception"/>
    <property type="evidence" value="ECO:0007669"/>
    <property type="project" value="UniProtKB-KW"/>
</dbReference>
<keyword evidence="15" id="KW-0206">Cytoskeleton</keyword>
<keyword evidence="8" id="KW-0716">Sensory transduction</keyword>
<feature type="repeat" description="RCC1" evidence="21">
    <location>
        <begin position="56"/>
        <end position="107"/>
    </location>
</feature>
<dbReference type="SUPFAM" id="SSF50985">
    <property type="entry name" value="RCC1/BLIP-II"/>
    <property type="match status" value="1"/>
</dbReference>
<keyword evidence="7" id="KW-0597">Phosphoprotein</keyword>
<feature type="compositionally biased region" description="Acidic residues" evidence="22">
    <location>
        <begin position="747"/>
        <end position="762"/>
    </location>
</feature>
<keyword evidence="5" id="KW-0488">Methylation</keyword>
<keyword evidence="25" id="KW-1185">Reference proteome</keyword>
<reference evidence="24" key="1">
    <citation type="submission" date="2025-08" db="UniProtKB">
        <authorList>
            <consortium name="Ensembl"/>
        </authorList>
    </citation>
    <scope>IDENTIFICATION</scope>
</reference>
<keyword evidence="11" id="KW-0970">Cilium biogenesis/degradation</keyword>
<dbReference type="PANTHER" id="PTHR22872:SF9">
    <property type="entry name" value="X-LINKED RETINITIS PIGMENTOSA GTPASE REGULATOR"/>
    <property type="match status" value="1"/>
</dbReference>
<protein>
    <recommendedName>
        <fullName evidence="20">X-linked retinitis pigmentosa GTPase regulator</fullName>
    </recommendedName>
</protein>
<evidence type="ECO:0000256" key="6">
    <source>
        <dbReference type="ARBA" id="ARBA00022490"/>
    </source>
</evidence>
<evidence type="ECO:0000256" key="5">
    <source>
        <dbReference type="ARBA" id="ARBA00022481"/>
    </source>
</evidence>
<feature type="compositionally biased region" description="Acidic residues" evidence="22">
    <location>
        <begin position="486"/>
        <end position="499"/>
    </location>
</feature>
<accession>A0A671NXK8</accession>
<feature type="region of interest" description="Disordered" evidence="22">
    <location>
        <begin position="455"/>
        <end position="882"/>
    </location>
</feature>
<evidence type="ECO:0000256" key="10">
    <source>
        <dbReference type="ARBA" id="ARBA00022737"/>
    </source>
</evidence>
<evidence type="ECO:0000256" key="7">
    <source>
        <dbReference type="ARBA" id="ARBA00022553"/>
    </source>
</evidence>
<dbReference type="PANTHER" id="PTHR22872">
    <property type="entry name" value="BTK-BINDING PROTEIN-RELATED"/>
    <property type="match status" value="1"/>
</dbReference>
<dbReference type="GO" id="GO:0005794">
    <property type="term" value="C:Golgi apparatus"/>
    <property type="evidence" value="ECO:0007669"/>
    <property type="project" value="UniProtKB-SubCell"/>
</dbReference>
<evidence type="ECO:0000256" key="12">
    <source>
        <dbReference type="ARBA" id="ARBA00022846"/>
    </source>
</evidence>
<dbReference type="AlphaFoldDB" id="A0A671NXK8"/>
<evidence type="ECO:0000256" key="3">
    <source>
        <dbReference type="ARBA" id="ARBA00004555"/>
    </source>
</evidence>
<gene>
    <name evidence="24" type="primary">LOC107695081</name>
</gene>
<keyword evidence="17" id="KW-0449">Lipoprotein</keyword>
<feature type="repeat" description="RCC1" evidence="21">
    <location>
        <begin position="316"/>
        <end position="369"/>
    </location>
</feature>
<dbReference type="GO" id="GO:0005813">
    <property type="term" value="C:centrosome"/>
    <property type="evidence" value="ECO:0007669"/>
    <property type="project" value="UniProtKB-SubCell"/>
</dbReference>